<name>A0ACC2KFG3_PERAE</name>
<protein>
    <submittedName>
        <fullName evidence="1">Uncharacterized protein</fullName>
    </submittedName>
</protein>
<evidence type="ECO:0000313" key="1">
    <source>
        <dbReference type="EMBL" id="KAJ8619887.1"/>
    </source>
</evidence>
<gene>
    <name evidence="1" type="ORF">MRB53_028416</name>
</gene>
<dbReference type="Proteomes" id="UP001234297">
    <property type="component" value="Chromosome 9"/>
</dbReference>
<comment type="caution">
    <text evidence="1">The sequence shown here is derived from an EMBL/GenBank/DDBJ whole genome shotgun (WGS) entry which is preliminary data.</text>
</comment>
<keyword evidence="2" id="KW-1185">Reference proteome</keyword>
<sequence length="74" mass="8002">MQGKMESTINVAFKSLKVIVIAEVELKVKLAPEIIRLAALALPTLLFRSVSSFDLKKMPHAGGKIHMDTPALGS</sequence>
<accession>A0ACC2KFG3</accession>
<organism evidence="1 2">
    <name type="scientific">Persea americana</name>
    <name type="common">Avocado</name>
    <dbReference type="NCBI Taxonomy" id="3435"/>
    <lineage>
        <taxon>Eukaryota</taxon>
        <taxon>Viridiplantae</taxon>
        <taxon>Streptophyta</taxon>
        <taxon>Embryophyta</taxon>
        <taxon>Tracheophyta</taxon>
        <taxon>Spermatophyta</taxon>
        <taxon>Magnoliopsida</taxon>
        <taxon>Magnoliidae</taxon>
        <taxon>Laurales</taxon>
        <taxon>Lauraceae</taxon>
        <taxon>Persea</taxon>
    </lineage>
</organism>
<proteinExistence type="predicted"/>
<dbReference type="EMBL" id="CM056817">
    <property type="protein sequence ID" value="KAJ8619887.1"/>
    <property type="molecule type" value="Genomic_DNA"/>
</dbReference>
<evidence type="ECO:0000313" key="2">
    <source>
        <dbReference type="Proteomes" id="UP001234297"/>
    </source>
</evidence>
<reference evidence="1 2" key="1">
    <citation type="journal article" date="2022" name="Hortic Res">
        <title>A haplotype resolved chromosomal level avocado genome allows analysis of novel avocado genes.</title>
        <authorList>
            <person name="Nath O."/>
            <person name="Fletcher S.J."/>
            <person name="Hayward A."/>
            <person name="Shaw L.M."/>
            <person name="Masouleh A.K."/>
            <person name="Furtado A."/>
            <person name="Henry R.J."/>
            <person name="Mitter N."/>
        </authorList>
    </citation>
    <scope>NUCLEOTIDE SEQUENCE [LARGE SCALE GENOMIC DNA]</scope>
    <source>
        <strain evidence="2">cv. Hass</strain>
    </source>
</reference>